<comment type="subunit">
    <text evidence="12">Homodimer or homotetramer.</text>
</comment>
<dbReference type="FunFam" id="1.10.420.10:FF:000002">
    <property type="entry name" value="Catalase-peroxidase"/>
    <property type="match status" value="1"/>
</dbReference>
<comment type="similarity">
    <text evidence="9 12 13">Belongs to the peroxidase family. Peroxidase/catalase subfamily.</text>
</comment>
<dbReference type="InterPro" id="IPR010255">
    <property type="entry name" value="Haem_peroxidase_sf"/>
</dbReference>
<evidence type="ECO:0000256" key="3">
    <source>
        <dbReference type="ARBA" id="ARBA00022723"/>
    </source>
</evidence>
<feature type="active site" description="Proton acceptor" evidence="12">
    <location>
        <position position="92"/>
    </location>
</feature>
<dbReference type="PRINTS" id="PR00460">
    <property type="entry name" value="BPEROXIDASE"/>
</dbReference>
<organism evidence="15 16">
    <name type="scientific">Agrilutibacter terrestris</name>
    <dbReference type="NCBI Taxonomy" id="2865112"/>
    <lineage>
        <taxon>Bacteria</taxon>
        <taxon>Pseudomonadati</taxon>
        <taxon>Pseudomonadota</taxon>
        <taxon>Gammaproteobacteria</taxon>
        <taxon>Lysobacterales</taxon>
        <taxon>Lysobacteraceae</taxon>
        <taxon>Agrilutibacter</taxon>
    </lineage>
</organism>
<dbReference type="EC" id="1.11.1.21" evidence="10 12"/>
<comment type="PTM">
    <text evidence="12">Formation of the three residue Trp-Tyr-Met cross-link is important for the catalase, but not the peroxidase activity of the enzyme.</text>
</comment>
<comment type="function">
    <text evidence="12">Bifunctional enzyme with both catalase and broad-spectrum peroxidase activity.</text>
</comment>
<keyword evidence="2 12" id="KW-0349">Heme</keyword>
<feature type="domain" description="Plant heme peroxidase family profile" evidence="14">
    <location>
        <begin position="99"/>
        <end position="414"/>
    </location>
</feature>
<dbReference type="AlphaFoldDB" id="A0A7H0FWA2"/>
<dbReference type="CDD" id="cd08200">
    <property type="entry name" value="catalase_peroxidase_2"/>
    <property type="match status" value="1"/>
</dbReference>
<dbReference type="EMBL" id="CP060820">
    <property type="protein sequence ID" value="QNP40318.1"/>
    <property type="molecule type" value="Genomic_DNA"/>
</dbReference>
<name>A0A7H0FWA2_9GAMM</name>
<comment type="cofactor">
    <cofactor evidence="12">
        <name>heme b</name>
        <dbReference type="ChEBI" id="CHEBI:60344"/>
    </cofactor>
    <text evidence="12">Binds 1 heme b (iron(II)-protoporphyrin IX) group per dimer.</text>
</comment>
<dbReference type="FunFam" id="1.10.520.10:FF:000002">
    <property type="entry name" value="Catalase-peroxidase"/>
    <property type="match status" value="1"/>
</dbReference>
<dbReference type="Proteomes" id="UP000516018">
    <property type="component" value="Chromosome"/>
</dbReference>
<dbReference type="NCBIfam" id="NF011635">
    <property type="entry name" value="PRK15061.1"/>
    <property type="match status" value="1"/>
</dbReference>
<keyword evidence="5 12" id="KW-0408">Iron</keyword>
<proteinExistence type="inferred from homology"/>
<comment type="catalytic activity">
    <reaction evidence="7 12 13">
        <text>2 H2O2 = O2 + 2 H2O</text>
        <dbReference type="Rhea" id="RHEA:20309"/>
        <dbReference type="ChEBI" id="CHEBI:15377"/>
        <dbReference type="ChEBI" id="CHEBI:15379"/>
        <dbReference type="ChEBI" id="CHEBI:16240"/>
        <dbReference type="EC" id="1.11.1.21"/>
    </reaction>
</comment>
<dbReference type="GO" id="GO:0070301">
    <property type="term" value="P:cellular response to hydrogen peroxide"/>
    <property type="evidence" value="ECO:0007669"/>
    <property type="project" value="TreeGrafter"/>
</dbReference>
<evidence type="ECO:0000313" key="16">
    <source>
        <dbReference type="Proteomes" id="UP000516018"/>
    </source>
</evidence>
<evidence type="ECO:0000256" key="7">
    <source>
        <dbReference type="ARBA" id="ARBA00049145"/>
    </source>
</evidence>
<evidence type="ECO:0000256" key="8">
    <source>
        <dbReference type="ARBA" id="ARBA00051651"/>
    </source>
</evidence>
<dbReference type="PROSITE" id="PS00436">
    <property type="entry name" value="PEROXIDASE_2"/>
    <property type="match status" value="1"/>
</dbReference>
<reference evidence="15 16" key="1">
    <citation type="submission" date="2020-08" db="EMBL/GenBank/DDBJ databases">
        <title>Lysobacter sp. II4 sp. nov., isolated from soil.</title>
        <authorList>
            <person name="Woo C.Y."/>
            <person name="Kim J."/>
        </authorList>
    </citation>
    <scope>NUCLEOTIDE SEQUENCE [LARGE SCALE GENOMIC DNA]</scope>
    <source>
        <strain evidence="15 16">II4</strain>
    </source>
</reference>
<evidence type="ECO:0000256" key="12">
    <source>
        <dbReference type="HAMAP-Rule" id="MF_01961"/>
    </source>
</evidence>
<keyword evidence="4 12" id="KW-0560">Oxidoreductase</keyword>
<feature type="site" description="Transition state stabilizer" evidence="12">
    <location>
        <position position="88"/>
    </location>
</feature>
<keyword evidence="6 12" id="KW-0376">Hydrogen peroxide</keyword>
<keyword evidence="3 12" id="KW-0479">Metal-binding</keyword>
<dbReference type="Gene3D" id="1.10.520.10">
    <property type="match status" value="2"/>
</dbReference>
<dbReference type="InterPro" id="IPR000763">
    <property type="entry name" value="Catalase_peroxidase"/>
</dbReference>
<evidence type="ECO:0000256" key="5">
    <source>
        <dbReference type="ARBA" id="ARBA00023004"/>
    </source>
</evidence>
<dbReference type="KEGG" id="lsx:H8B22_12630"/>
<evidence type="ECO:0000256" key="4">
    <source>
        <dbReference type="ARBA" id="ARBA00023002"/>
    </source>
</evidence>
<evidence type="ECO:0000313" key="15">
    <source>
        <dbReference type="EMBL" id="QNP40318.1"/>
    </source>
</evidence>
<protein>
    <recommendedName>
        <fullName evidence="11 12">Catalase-peroxidase</fullName>
        <shortName evidence="12">CP</shortName>
        <ecNumber evidence="10 12">1.11.1.21</ecNumber>
    </recommendedName>
    <alternativeName>
        <fullName evidence="12">Peroxidase/catalase</fullName>
    </alternativeName>
</protein>
<dbReference type="GO" id="GO:0042744">
    <property type="term" value="P:hydrogen peroxide catabolic process"/>
    <property type="evidence" value="ECO:0007669"/>
    <property type="project" value="UniProtKB-KW"/>
</dbReference>
<keyword evidence="16" id="KW-1185">Reference proteome</keyword>
<comment type="caution">
    <text evidence="12">Lacks conserved residue(s) required for the propagation of feature annotation.</text>
</comment>
<dbReference type="Gene3D" id="1.10.420.10">
    <property type="entry name" value="Peroxidase, domain 2"/>
    <property type="match status" value="2"/>
</dbReference>
<dbReference type="GO" id="GO:0004096">
    <property type="term" value="F:catalase activity"/>
    <property type="evidence" value="ECO:0007669"/>
    <property type="project" value="UniProtKB-UniRule"/>
</dbReference>
<evidence type="ECO:0000256" key="1">
    <source>
        <dbReference type="ARBA" id="ARBA00022559"/>
    </source>
</evidence>
<dbReference type="CDD" id="cd00649">
    <property type="entry name" value="catalase_peroxidase_1"/>
    <property type="match status" value="1"/>
</dbReference>
<dbReference type="PRINTS" id="PR00458">
    <property type="entry name" value="PEROXIDASE"/>
</dbReference>
<evidence type="ECO:0000256" key="2">
    <source>
        <dbReference type="ARBA" id="ARBA00022617"/>
    </source>
</evidence>
<dbReference type="GO" id="GO:0046872">
    <property type="term" value="F:metal ion binding"/>
    <property type="evidence" value="ECO:0007669"/>
    <property type="project" value="UniProtKB-KW"/>
</dbReference>
<dbReference type="SUPFAM" id="SSF48113">
    <property type="entry name" value="Heme-dependent peroxidases"/>
    <property type="match status" value="2"/>
</dbReference>
<dbReference type="HAMAP" id="MF_01961">
    <property type="entry name" value="Catal_peroxid"/>
    <property type="match status" value="1"/>
</dbReference>
<evidence type="ECO:0000256" key="13">
    <source>
        <dbReference type="RuleBase" id="RU003451"/>
    </source>
</evidence>
<dbReference type="NCBIfam" id="TIGR00198">
    <property type="entry name" value="cat_per_HPI"/>
    <property type="match status" value="1"/>
</dbReference>
<evidence type="ECO:0000259" key="14">
    <source>
        <dbReference type="PROSITE" id="PS50873"/>
    </source>
</evidence>
<dbReference type="GO" id="GO:0020037">
    <property type="term" value="F:heme binding"/>
    <property type="evidence" value="ECO:0007669"/>
    <property type="project" value="InterPro"/>
</dbReference>
<dbReference type="Pfam" id="PF00141">
    <property type="entry name" value="peroxidase"/>
    <property type="match status" value="2"/>
</dbReference>
<dbReference type="FunFam" id="1.10.420.10:FF:000004">
    <property type="entry name" value="Catalase-peroxidase"/>
    <property type="match status" value="1"/>
</dbReference>
<feature type="cross-link" description="Tryptophyl-tyrosyl-methioninium (Tyr-Met) (with Trp-91)" evidence="12">
    <location>
        <begin position="213"/>
        <end position="239"/>
    </location>
</feature>
<evidence type="ECO:0000256" key="9">
    <source>
        <dbReference type="ARBA" id="ARBA00060838"/>
    </source>
</evidence>
<dbReference type="InterPro" id="IPR019794">
    <property type="entry name" value="Peroxidases_AS"/>
</dbReference>
<dbReference type="InterPro" id="IPR002016">
    <property type="entry name" value="Haem_peroxidase"/>
</dbReference>
<evidence type="ECO:0000256" key="10">
    <source>
        <dbReference type="ARBA" id="ARBA00067012"/>
    </source>
</evidence>
<dbReference type="PROSITE" id="PS50873">
    <property type="entry name" value="PEROXIDASE_4"/>
    <property type="match status" value="1"/>
</dbReference>
<accession>A0A7H0FWA2</accession>
<feature type="binding site" description="axial binding residue" evidence="12">
    <location>
        <position position="254"/>
    </location>
    <ligand>
        <name>heme b</name>
        <dbReference type="ChEBI" id="CHEBI:60344"/>
    </ligand>
    <ligandPart>
        <name>Fe</name>
        <dbReference type="ChEBI" id="CHEBI:18248"/>
    </ligandPart>
</feature>
<comment type="catalytic activity">
    <reaction evidence="8 12 13">
        <text>H2O2 + AH2 = A + 2 H2O</text>
        <dbReference type="Rhea" id="RHEA:30275"/>
        <dbReference type="ChEBI" id="CHEBI:13193"/>
        <dbReference type="ChEBI" id="CHEBI:15377"/>
        <dbReference type="ChEBI" id="CHEBI:16240"/>
        <dbReference type="ChEBI" id="CHEBI:17499"/>
        <dbReference type="EC" id="1.11.1.21"/>
    </reaction>
</comment>
<evidence type="ECO:0000256" key="6">
    <source>
        <dbReference type="ARBA" id="ARBA00023324"/>
    </source>
</evidence>
<keyword evidence="1 12" id="KW-0575">Peroxidase</keyword>
<sequence>MNVETKCPVFHGGHRAPTNAQWWPDQLNLGLLKQQSELCDPMVEDFDYAAEFKTLDLDAVVKDLTALMTDSQDWWPADYGHYGPFFIRMAWHAAGTYRIFDGRGGARSGEQRFAPLNSWPDNGNLDKARRLLWPVKQKYGRKLSWADLMILAGNVALDSMGFKTFGFGGGREDVWEPQPIDWGPESTWLGDERYSGERELANPFGAVQMGLIYVNPEGPNGNPDPVKSARDIRETFARMAMNDEETVALTAGGHTFGKAHGAGPTSHVGVEPEGANIEELGFGWRNSFDSGMGAHTITSGIEGAWTPTPTKWDMSYFETLFGFDWELTKSPAGAHQWKPKGNAGDNVPDAHIPGKTHQPMMTTADMGMRMDPVYEKISRDYLANPAKFADAFARAWFKLTHRDMGPKVRYLGKLVPKEDLIWQDPVPPVDHPLVDAQDIAALKEKLLASGLSTAQLVKTAWASASTFRGTDMRGGANGARIRLAPQKDWPVNEPAELAKALATLEGIQKEFNASAAGGKKISLADLIVLGGCAAVEAAAKQGGHGISVPFAPGRTDATPAQTDANSFEVLEPAADAFRNYIRPGHEDAAAAALVDKAALLTLTAPEMTVLVGGMRALGANTGGTRHGVFTQRPGTLSTDFFINLLDMRTAWKRSEKDAGVFEGRDRKTGALKWTATIADLVFGSNAQLRALSEVYAANDGEADFVRDFVAAWNKVMNLDRFDLKR</sequence>
<dbReference type="GO" id="GO:0005829">
    <property type="term" value="C:cytosol"/>
    <property type="evidence" value="ECO:0007669"/>
    <property type="project" value="UniProtKB-ARBA"/>
</dbReference>
<dbReference type="RefSeq" id="WP_187711760.1">
    <property type="nucleotide sequence ID" value="NZ_CP060820.1"/>
</dbReference>
<dbReference type="PANTHER" id="PTHR30555">
    <property type="entry name" value="HYDROPEROXIDASE I, BIFUNCTIONAL CATALASE-PEROXIDASE"/>
    <property type="match status" value="1"/>
</dbReference>
<evidence type="ECO:0000256" key="11">
    <source>
        <dbReference type="ARBA" id="ARBA00074141"/>
    </source>
</evidence>
<gene>
    <name evidence="12 15" type="primary">katG</name>
    <name evidence="15" type="ORF">H8B22_12630</name>
</gene>
<dbReference type="PANTHER" id="PTHR30555:SF0">
    <property type="entry name" value="CATALASE-PEROXIDASE"/>
    <property type="match status" value="1"/>
</dbReference>